<dbReference type="OrthoDB" id="5572060at2"/>
<gene>
    <name evidence="2" type="ORF">EWU20_03050</name>
</gene>
<name>A0A4Q9BJM2_9BACT</name>
<dbReference type="InterPro" id="IPR029044">
    <property type="entry name" value="Nucleotide-diphossugar_trans"/>
</dbReference>
<proteinExistence type="predicted"/>
<evidence type="ECO:0000313" key="2">
    <source>
        <dbReference type="EMBL" id="TBH75578.1"/>
    </source>
</evidence>
<dbReference type="InterPro" id="IPR025393">
    <property type="entry name" value="DUF4301"/>
</dbReference>
<dbReference type="Pfam" id="PF14134">
    <property type="entry name" value="DUF4301"/>
    <property type="match status" value="1"/>
</dbReference>
<organism evidence="2 3">
    <name type="scientific">Aquirufa antheringensis</name>
    <dbReference type="NCBI Taxonomy" id="2516559"/>
    <lineage>
        <taxon>Bacteria</taxon>
        <taxon>Pseudomonadati</taxon>
        <taxon>Bacteroidota</taxon>
        <taxon>Cytophagia</taxon>
        <taxon>Cytophagales</taxon>
        <taxon>Flectobacillaceae</taxon>
        <taxon>Aquirufa</taxon>
    </lineage>
</organism>
<reference evidence="2 3" key="1">
    <citation type="submission" date="2019-02" db="EMBL/GenBank/DDBJ databases">
        <title>Genome of a new Bacteroidetes strain.</title>
        <authorList>
            <person name="Pitt A."/>
        </authorList>
    </citation>
    <scope>NUCLEOTIDE SEQUENCE [LARGE SCALE GENOMIC DNA]</scope>
    <source>
        <strain evidence="2 3">103A-SOEBACH</strain>
    </source>
</reference>
<keyword evidence="3" id="KW-1185">Reference proteome</keyword>
<feature type="domain" description="DUF4301" evidence="1">
    <location>
        <begin position="4"/>
        <end position="485"/>
    </location>
</feature>
<protein>
    <submittedName>
        <fullName evidence="2">DUF4301 family protein</fullName>
    </submittedName>
</protein>
<dbReference type="AlphaFoldDB" id="A0A4Q9BJM2"/>
<dbReference type="RefSeq" id="WP_130922677.1">
    <property type="nucleotide sequence ID" value="NZ_JAANOL010000005.1"/>
</dbReference>
<comment type="caution">
    <text evidence="2">The sequence shown here is derived from an EMBL/GenBank/DDBJ whole genome shotgun (WGS) entry which is preliminary data.</text>
</comment>
<evidence type="ECO:0000313" key="3">
    <source>
        <dbReference type="Proteomes" id="UP000293583"/>
    </source>
</evidence>
<dbReference type="Proteomes" id="UP000293583">
    <property type="component" value="Unassembled WGS sequence"/>
</dbReference>
<dbReference type="SUPFAM" id="SSF53448">
    <property type="entry name" value="Nucleotide-diphospho-sugar transferases"/>
    <property type="match status" value="1"/>
</dbReference>
<dbReference type="EMBL" id="SEWY01000001">
    <property type="protein sequence ID" value="TBH75578.1"/>
    <property type="molecule type" value="Genomic_DNA"/>
</dbReference>
<accession>A0A4Q9BJM2</accession>
<sequence>MLSDKDLAQLSKRGITPAEMNQQVDFFKSGFPWMNLEKSASIGNGIFQFSTEQLHEFIARFDQQKSALSILKMVPASGAATRMFKSLFEFLSTGEENKECTKFFDELDHFAFYPELKELLESNDDSAEILKKLLGSAGMNYGQKPKGLLSFHSYTDGARTPLEEHIVEAAAYASNGQKARLHFTVSPEHRSGFEDLVKNLVPKWEAKTGIQFEITFSEQKPATDTIAVNPDNTLFREADGSLLFRPAGHGALLENLNDLKADVIFIKNIDNVVPDALKQPTIEYKKALGGLLLWILEGIEHLNQQLQENPSEATINEALQEMATYLGFVPAADFAALPQTEKVVKIREVLARPTRVCGVVKNTGEPGGGPFWCQDAKGNFTLQLVESAQIDMKNEDQKAKFHQASHFNPVDLVCATRGLNLLNYRDMNTGFITDKTKDGKELKAMELPGLWNGAMSDWNTLFVEVPLETFNPVKTVTDLVRPAHQNG</sequence>
<evidence type="ECO:0000259" key="1">
    <source>
        <dbReference type="Pfam" id="PF14134"/>
    </source>
</evidence>